<evidence type="ECO:0000313" key="5">
    <source>
        <dbReference type="EMBL" id="MFD0965662.1"/>
    </source>
</evidence>
<evidence type="ECO:0000256" key="2">
    <source>
        <dbReference type="ARBA" id="ARBA00004818"/>
    </source>
</evidence>
<dbReference type="RefSeq" id="WP_380818669.1">
    <property type="nucleotide sequence ID" value="NZ_JBHTJN010000004.1"/>
</dbReference>
<keyword evidence="5" id="KW-0378">Hydrolase</keyword>
<dbReference type="Gene3D" id="1.10.150.240">
    <property type="entry name" value="Putative phosphatase, domain 2"/>
    <property type="match status" value="1"/>
</dbReference>
<gene>
    <name evidence="5" type="ORF">ACFQ02_02140</name>
</gene>
<organism evidence="5 6">
    <name type="scientific">Seminibacterium arietis</name>
    <dbReference type="NCBI Taxonomy" id="1173502"/>
    <lineage>
        <taxon>Bacteria</taxon>
        <taxon>Pseudomonadati</taxon>
        <taxon>Pseudomonadota</taxon>
        <taxon>Gammaproteobacteria</taxon>
        <taxon>Pasteurellales</taxon>
        <taxon>Pasteurellaceae</taxon>
        <taxon>Seminibacterium</taxon>
    </lineage>
</organism>
<accession>A0ABW3I8B7</accession>
<comment type="caution">
    <text evidence="5">The sequence shown here is derived from an EMBL/GenBank/DDBJ whole genome shotgun (WGS) entry which is preliminary data.</text>
</comment>
<dbReference type="InterPro" id="IPR050155">
    <property type="entry name" value="HAD-like_hydrolase_sf"/>
</dbReference>
<dbReference type="PANTHER" id="PTHR43434">
    <property type="entry name" value="PHOSPHOGLYCOLATE PHOSPHATASE"/>
    <property type="match status" value="1"/>
</dbReference>
<dbReference type="CDD" id="cd01427">
    <property type="entry name" value="HAD_like"/>
    <property type="match status" value="1"/>
</dbReference>
<keyword evidence="6" id="KW-1185">Reference proteome</keyword>
<proteinExistence type="inferred from homology"/>
<comment type="pathway">
    <text evidence="2">Organic acid metabolism; glycolate biosynthesis; glycolate from 2-phosphoglycolate: step 1/1.</text>
</comment>
<dbReference type="InterPro" id="IPR036412">
    <property type="entry name" value="HAD-like_sf"/>
</dbReference>
<dbReference type="EMBL" id="JBHTJN010000004">
    <property type="protein sequence ID" value="MFD0965662.1"/>
    <property type="molecule type" value="Genomic_DNA"/>
</dbReference>
<dbReference type="InterPro" id="IPR041492">
    <property type="entry name" value="HAD_2"/>
</dbReference>
<comment type="catalytic activity">
    <reaction evidence="1">
        <text>2-phosphoglycolate + H2O = glycolate + phosphate</text>
        <dbReference type="Rhea" id="RHEA:14369"/>
        <dbReference type="ChEBI" id="CHEBI:15377"/>
        <dbReference type="ChEBI" id="CHEBI:29805"/>
        <dbReference type="ChEBI" id="CHEBI:43474"/>
        <dbReference type="ChEBI" id="CHEBI:58033"/>
        <dbReference type="EC" id="3.1.3.18"/>
    </reaction>
</comment>
<dbReference type="InterPro" id="IPR023214">
    <property type="entry name" value="HAD_sf"/>
</dbReference>
<dbReference type="Pfam" id="PF13419">
    <property type="entry name" value="HAD_2"/>
    <property type="match status" value="1"/>
</dbReference>
<sequence>MNQSFKKQKDFIVCIDSDGCAMDTMDIKHQKCFGPYLVDVFDLKDSERFIEIWDRINLYSQTRGCNRFKGLVLSLEEYGYEGDFSRLQNWVATTNELSNRSLVKEIEKCGGKDLELALQWSEKVNIGIKTLREHDAPFNNVLRSMAIIKQFADIAVVSSANNEAIIDEWTRHGLLPFVDLVFGQDQGTKAFCLNHLREYGYQSKNILMVGDSPGDLDSAQQAQTNFFPILCKKEDESWDQLVLEALGKLVYQDFNEEYQQQLITKFNKNLVV</sequence>
<dbReference type="SUPFAM" id="SSF56784">
    <property type="entry name" value="HAD-like"/>
    <property type="match status" value="1"/>
</dbReference>
<evidence type="ECO:0000313" key="6">
    <source>
        <dbReference type="Proteomes" id="UP001596996"/>
    </source>
</evidence>
<protein>
    <recommendedName>
        <fullName evidence="4">phosphoglycolate phosphatase</fullName>
        <ecNumber evidence="4">3.1.3.18</ecNumber>
    </recommendedName>
</protein>
<dbReference type="InterPro" id="IPR023198">
    <property type="entry name" value="PGP-like_dom2"/>
</dbReference>
<dbReference type="GO" id="GO:0016787">
    <property type="term" value="F:hydrolase activity"/>
    <property type="evidence" value="ECO:0007669"/>
    <property type="project" value="UniProtKB-KW"/>
</dbReference>
<dbReference type="EC" id="3.1.3.18" evidence="4"/>
<comment type="similarity">
    <text evidence="3">Belongs to the HAD-like hydrolase superfamily. CbbY/CbbZ/Gph/YieH family.</text>
</comment>
<evidence type="ECO:0000256" key="1">
    <source>
        <dbReference type="ARBA" id="ARBA00000830"/>
    </source>
</evidence>
<reference evidence="6" key="1">
    <citation type="journal article" date="2019" name="Int. J. Syst. Evol. Microbiol.">
        <title>The Global Catalogue of Microorganisms (GCM) 10K type strain sequencing project: providing services to taxonomists for standard genome sequencing and annotation.</title>
        <authorList>
            <consortium name="The Broad Institute Genomics Platform"/>
            <consortium name="The Broad Institute Genome Sequencing Center for Infectious Disease"/>
            <person name="Wu L."/>
            <person name="Ma J."/>
        </authorList>
    </citation>
    <scope>NUCLEOTIDE SEQUENCE [LARGE SCALE GENOMIC DNA]</scope>
    <source>
        <strain evidence="6">CCUG 61707</strain>
    </source>
</reference>
<evidence type="ECO:0000256" key="4">
    <source>
        <dbReference type="ARBA" id="ARBA00013078"/>
    </source>
</evidence>
<name>A0ABW3I8B7_9PAST</name>
<dbReference type="Gene3D" id="3.40.50.1000">
    <property type="entry name" value="HAD superfamily/HAD-like"/>
    <property type="match status" value="1"/>
</dbReference>
<dbReference type="Proteomes" id="UP001596996">
    <property type="component" value="Unassembled WGS sequence"/>
</dbReference>
<dbReference type="PANTHER" id="PTHR43434:SF1">
    <property type="entry name" value="PHOSPHOGLYCOLATE PHOSPHATASE"/>
    <property type="match status" value="1"/>
</dbReference>
<evidence type="ECO:0000256" key="3">
    <source>
        <dbReference type="ARBA" id="ARBA00006171"/>
    </source>
</evidence>